<feature type="binding site" evidence="10">
    <location>
        <position position="449"/>
    </location>
    <ligand>
        <name>(6S)-5-formyl-5,6,7,8-tetrahydrofolate</name>
        <dbReference type="ChEBI" id="CHEBI:57457"/>
    </ligand>
</feature>
<dbReference type="CDD" id="cd14858">
    <property type="entry name" value="TrmE_N"/>
    <property type="match status" value="1"/>
</dbReference>
<dbReference type="PROSITE" id="PS51709">
    <property type="entry name" value="G_TRME"/>
    <property type="match status" value="1"/>
</dbReference>
<evidence type="ECO:0000256" key="3">
    <source>
        <dbReference type="ARBA" id="ARBA00022694"/>
    </source>
</evidence>
<feature type="binding site" evidence="10">
    <location>
        <begin position="228"/>
        <end position="233"/>
    </location>
    <ligand>
        <name>GTP</name>
        <dbReference type="ChEBI" id="CHEBI:37565"/>
    </ligand>
</feature>
<dbReference type="GO" id="GO:0002098">
    <property type="term" value="P:tRNA wobble uridine modification"/>
    <property type="evidence" value="ECO:0007669"/>
    <property type="project" value="TreeGrafter"/>
</dbReference>
<evidence type="ECO:0000256" key="2">
    <source>
        <dbReference type="ARBA" id="ARBA00022490"/>
    </source>
</evidence>
<dbReference type="Pfam" id="PF10396">
    <property type="entry name" value="TrmE_N"/>
    <property type="match status" value="1"/>
</dbReference>
<dbReference type="Gene3D" id="3.40.50.300">
    <property type="entry name" value="P-loop containing nucleotide triphosphate hydrolases"/>
    <property type="match status" value="1"/>
</dbReference>
<comment type="similarity">
    <text evidence="1 10 11">Belongs to the TRAFAC class TrmE-Era-EngA-EngB-Septin-like GTPase superfamily. TrmE GTPase family.</text>
</comment>
<comment type="subunit">
    <text evidence="10">Homodimer. Heterotetramer of two MnmE and two MnmG subunits.</text>
</comment>
<dbReference type="InterPro" id="IPR027417">
    <property type="entry name" value="P-loop_NTPase"/>
</dbReference>
<feature type="binding site" evidence="10">
    <location>
        <position position="228"/>
    </location>
    <ligand>
        <name>K(+)</name>
        <dbReference type="ChEBI" id="CHEBI:29103"/>
    </ligand>
</feature>
<evidence type="ECO:0000256" key="4">
    <source>
        <dbReference type="ARBA" id="ARBA00022723"/>
    </source>
</evidence>
<reference evidence="13" key="1">
    <citation type="submission" date="2003-11" db="EMBL/GenBank/DDBJ databases">
        <authorList>
            <person name="Heidelberg J.F."/>
            <person name="Eisen J.A."/>
            <person name="Nelson W.C."/>
            <person name="DeLong E.F."/>
        </authorList>
    </citation>
    <scope>NUCLEOTIDE SEQUENCE</scope>
</reference>
<feature type="binding site" evidence="10">
    <location>
        <position position="83"/>
    </location>
    <ligand>
        <name>(6S)-5-formyl-5,6,7,8-tetrahydrofolate</name>
        <dbReference type="ChEBI" id="CHEBI:57457"/>
    </ligand>
</feature>
<evidence type="ECO:0000256" key="9">
    <source>
        <dbReference type="ARBA" id="ARBA00023134"/>
    </source>
</evidence>
<dbReference type="Pfam" id="PF01926">
    <property type="entry name" value="MMR_HSR1"/>
    <property type="match status" value="1"/>
</dbReference>
<dbReference type="InterPro" id="IPR018948">
    <property type="entry name" value="GTP-bd_TrmE_N"/>
</dbReference>
<evidence type="ECO:0000313" key="13">
    <source>
        <dbReference type="EMBL" id="AAR38151.1"/>
    </source>
</evidence>
<dbReference type="EC" id="3.6.-.-" evidence="10"/>
<dbReference type="InterPro" id="IPR025867">
    <property type="entry name" value="MnmE_helical"/>
</dbReference>
<evidence type="ECO:0000256" key="7">
    <source>
        <dbReference type="ARBA" id="ARBA00022842"/>
    </source>
</evidence>
<dbReference type="HAMAP" id="MF_00379">
    <property type="entry name" value="GTPase_MnmE"/>
    <property type="match status" value="1"/>
</dbReference>
<dbReference type="GO" id="GO:0005829">
    <property type="term" value="C:cytosol"/>
    <property type="evidence" value="ECO:0007669"/>
    <property type="project" value="TreeGrafter"/>
</dbReference>
<dbReference type="Gene3D" id="1.20.120.430">
    <property type="entry name" value="tRNA modification GTPase MnmE domain 2"/>
    <property type="match status" value="1"/>
</dbReference>
<feature type="binding site" evidence="10">
    <location>
        <position position="247"/>
    </location>
    <ligand>
        <name>K(+)</name>
        <dbReference type="ChEBI" id="CHEBI:29103"/>
    </ligand>
</feature>
<gene>
    <name evidence="10" type="primary">mnmE</name>
    <name evidence="10" type="synonym">trmE</name>
    <name evidence="13" type="ORF">MBMO_EBAC080-L31E09.69</name>
</gene>
<evidence type="ECO:0000256" key="6">
    <source>
        <dbReference type="ARBA" id="ARBA00022801"/>
    </source>
</evidence>
<feature type="binding site" evidence="10">
    <location>
        <position position="249"/>
    </location>
    <ligand>
        <name>K(+)</name>
        <dbReference type="ChEBI" id="CHEBI:29103"/>
    </ligand>
</feature>
<keyword evidence="4 10" id="KW-0479">Metal-binding</keyword>
<dbReference type="NCBIfam" id="TIGR00450">
    <property type="entry name" value="mnmE_trmE_thdF"/>
    <property type="match status" value="1"/>
</dbReference>
<evidence type="ECO:0000256" key="10">
    <source>
        <dbReference type="HAMAP-Rule" id="MF_00379"/>
    </source>
</evidence>
<feature type="binding site" evidence="10">
    <location>
        <position position="252"/>
    </location>
    <ligand>
        <name>K(+)</name>
        <dbReference type="ChEBI" id="CHEBI:29103"/>
    </ligand>
</feature>
<comment type="cofactor">
    <cofactor evidence="10">
        <name>K(+)</name>
        <dbReference type="ChEBI" id="CHEBI:29103"/>
    </cofactor>
    <text evidence="10">Binds 1 potassium ion per subunit.</text>
</comment>
<evidence type="ECO:0000256" key="5">
    <source>
        <dbReference type="ARBA" id="ARBA00022741"/>
    </source>
</evidence>
<dbReference type="AlphaFoldDB" id="Q6SFR1"/>
<keyword evidence="7 10" id="KW-0460">Magnesium</keyword>
<dbReference type="GO" id="GO:0003924">
    <property type="term" value="F:GTPase activity"/>
    <property type="evidence" value="ECO:0007669"/>
    <property type="project" value="UniProtKB-UniRule"/>
</dbReference>
<name>Q6SFR1_9BACT</name>
<dbReference type="GO" id="GO:0005525">
    <property type="term" value="F:GTP binding"/>
    <property type="evidence" value="ECO:0007669"/>
    <property type="project" value="UniProtKB-UniRule"/>
</dbReference>
<dbReference type="PANTHER" id="PTHR42714:SF2">
    <property type="entry name" value="TRNA MODIFICATION GTPASE GTPBP3, MITOCHONDRIAL"/>
    <property type="match status" value="1"/>
</dbReference>
<feature type="binding site" evidence="10">
    <location>
        <position position="122"/>
    </location>
    <ligand>
        <name>(6S)-5-formyl-5,6,7,8-tetrahydrofolate</name>
        <dbReference type="ChEBI" id="CHEBI:57457"/>
    </ligand>
</feature>
<dbReference type="InterPro" id="IPR027368">
    <property type="entry name" value="MnmE_dom2"/>
</dbReference>
<proteinExistence type="inferred from homology"/>
<keyword evidence="3 10" id="KW-0819">tRNA processing</keyword>
<dbReference type="Gene3D" id="3.30.1360.120">
    <property type="entry name" value="Probable tRNA modification gtpase trme, domain 1"/>
    <property type="match status" value="1"/>
</dbReference>
<dbReference type="InterPro" id="IPR006073">
    <property type="entry name" value="GTP-bd"/>
</dbReference>
<dbReference type="CDD" id="cd04164">
    <property type="entry name" value="trmE"/>
    <property type="match status" value="1"/>
</dbReference>
<dbReference type="NCBIfam" id="NF003661">
    <property type="entry name" value="PRK05291.1-3"/>
    <property type="match status" value="1"/>
</dbReference>
<dbReference type="SUPFAM" id="SSF52540">
    <property type="entry name" value="P-loop containing nucleoside triphosphate hydrolases"/>
    <property type="match status" value="1"/>
</dbReference>
<accession>Q6SFR1</accession>
<feature type="binding site" evidence="10">
    <location>
        <position position="232"/>
    </location>
    <ligand>
        <name>Mg(2+)</name>
        <dbReference type="ChEBI" id="CHEBI:18420"/>
    </ligand>
</feature>
<keyword evidence="5 10" id="KW-0547">Nucleotide-binding</keyword>
<feature type="binding site" evidence="10">
    <location>
        <position position="26"/>
    </location>
    <ligand>
        <name>(6S)-5-formyl-5,6,7,8-tetrahydrofolate</name>
        <dbReference type="ChEBI" id="CHEBI:57457"/>
    </ligand>
</feature>
<feature type="binding site" evidence="10">
    <location>
        <begin position="272"/>
        <end position="275"/>
    </location>
    <ligand>
        <name>GTP</name>
        <dbReference type="ChEBI" id="CHEBI:37565"/>
    </ligand>
</feature>
<keyword evidence="8 10" id="KW-0630">Potassium</keyword>
<reference evidence="13" key="2">
    <citation type="submission" date="2003-12" db="EMBL/GenBank/DDBJ databases">
        <title>Monterey Bay Coastal Ocean Microbial Observatory environmental clone sequencing.</title>
        <authorList>
            <person name="DeLong E.F."/>
        </authorList>
    </citation>
    <scope>NUCLEOTIDE SEQUENCE</scope>
</reference>
<evidence type="ECO:0000256" key="8">
    <source>
        <dbReference type="ARBA" id="ARBA00022958"/>
    </source>
</evidence>
<comment type="subcellular location">
    <subcellularLocation>
        <location evidence="10">Cytoplasm</location>
    </subcellularLocation>
</comment>
<dbReference type="GO" id="GO:0030488">
    <property type="term" value="P:tRNA methylation"/>
    <property type="evidence" value="ECO:0007669"/>
    <property type="project" value="TreeGrafter"/>
</dbReference>
<dbReference type="NCBIfam" id="TIGR00231">
    <property type="entry name" value="small_GTP"/>
    <property type="match status" value="1"/>
</dbReference>
<keyword evidence="2 10" id="KW-0963">Cytoplasm</keyword>
<evidence type="ECO:0000256" key="1">
    <source>
        <dbReference type="ARBA" id="ARBA00011043"/>
    </source>
</evidence>
<protein>
    <recommendedName>
        <fullName evidence="10">tRNA modification GTPase MnmE</fullName>
        <ecNumber evidence="10">3.6.-.-</ecNumber>
    </recommendedName>
</protein>
<dbReference type="InterPro" id="IPR005225">
    <property type="entry name" value="Small_GTP-bd"/>
</dbReference>
<feature type="binding site" evidence="10">
    <location>
        <begin position="247"/>
        <end position="253"/>
    </location>
    <ligand>
        <name>GTP</name>
        <dbReference type="ChEBI" id="CHEBI:37565"/>
    </ligand>
</feature>
<dbReference type="EMBL" id="AY458646">
    <property type="protein sequence ID" value="AAR38151.1"/>
    <property type="molecule type" value="Genomic_DNA"/>
</dbReference>
<keyword evidence="6 10" id="KW-0378">Hydrolase</keyword>
<sequence>MQTMHKVETICALATAIGQSGIGVVRVSGPLSKAIGQKLLHIELKARHAYYGSFYDKGSNKIDKGVSIFFPGPNSYTGEDVIEFQGHGGMSVLRKLLETTTFFGARHAEPGEFTKRAFLNGKMDLVQAEAVQDLIQSSSEQSALSAVRSLTGEFSEKINHLLADLTSLRVFVEATIDFSDEEIDFLESHEVSVKLQTLKNLLLEILESANQGAILRDGLYVAIAGKPNAGKSSLLNALTKQPSAIVTDIAGTTRDVLKETIHIDGMPLHIIDTAGLHNSNNIIEQEGIRRAHTEINNADVVLLVYDAKDKLADFSILPEAVKNKPIICIRNKIDLLKAKAEIKEVKHQTEVSLSAKNGDGIDLLRQALSEAAGYKPDGEGVFLARKRHILSIELTLNYVNSAIEQLEGGASELVAEDLRQAGMSLGTITGEFSSDDLLGEIFSSFCIGK</sequence>
<comment type="caution">
    <text evidence="10">Lacks conserved residue(s) required for the propagation of feature annotation.</text>
</comment>
<evidence type="ECO:0000256" key="11">
    <source>
        <dbReference type="RuleBase" id="RU003313"/>
    </source>
</evidence>
<dbReference type="PANTHER" id="PTHR42714">
    <property type="entry name" value="TRNA MODIFICATION GTPASE GTPBP3"/>
    <property type="match status" value="1"/>
</dbReference>
<comment type="function">
    <text evidence="10">Exhibits a very high intrinsic GTPase hydrolysis rate. Involved in the addition of a carboxymethylaminomethyl (cmnm) group at the wobble position (U34) of certain tRNAs, forming tRNA-cmnm(5)s(2)U34.</text>
</comment>
<dbReference type="InterPro" id="IPR031168">
    <property type="entry name" value="G_TrmE"/>
</dbReference>
<dbReference type="Pfam" id="PF12631">
    <property type="entry name" value="MnmE_helical"/>
    <property type="match status" value="1"/>
</dbReference>
<dbReference type="GO" id="GO:0046872">
    <property type="term" value="F:metal ion binding"/>
    <property type="evidence" value="ECO:0007669"/>
    <property type="project" value="UniProtKB-KW"/>
</dbReference>
<dbReference type="FunFam" id="3.40.50.300:FF:001376">
    <property type="entry name" value="tRNA modification GTPase MnmE"/>
    <property type="match status" value="1"/>
</dbReference>
<feature type="domain" description="TrmE-type G" evidence="12">
    <location>
        <begin position="218"/>
        <end position="373"/>
    </location>
</feature>
<keyword evidence="9 10" id="KW-0342">GTP-binding</keyword>
<dbReference type="InterPro" id="IPR027266">
    <property type="entry name" value="TrmE/GcvT-like"/>
</dbReference>
<evidence type="ECO:0000259" key="12">
    <source>
        <dbReference type="PROSITE" id="PS51709"/>
    </source>
</evidence>
<feature type="binding site" evidence="10">
    <location>
        <position position="253"/>
    </location>
    <ligand>
        <name>Mg(2+)</name>
        <dbReference type="ChEBI" id="CHEBI:18420"/>
    </ligand>
</feature>
<dbReference type="InterPro" id="IPR004520">
    <property type="entry name" value="GTPase_MnmE"/>
</dbReference>
<organism evidence="13">
    <name type="scientific">uncultured marine bacterium 578</name>
    <dbReference type="NCBI Taxonomy" id="257399"/>
    <lineage>
        <taxon>Bacteria</taxon>
        <taxon>environmental samples</taxon>
    </lineage>
</organism>